<dbReference type="SUPFAM" id="SSF47473">
    <property type="entry name" value="EF-hand"/>
    <property type="match status" value="1"/>
</dbReference>
<dbReference type="EMBL" id="JASCZI010151579">
    <property type="protein sequence ID" value="MED6173580.1"/>
    <property type="molecule type" value="Genomic_DNA"/>
</dbReference>
<keyword evidence="2" id="KW-0677">Repeat</keyword>
<protein>
    <submittedName>
        <fullName evidence="5">Calcium-binding protein cml25</fullName>
    </submittedName>
</protein>
<dbReference type="InterPro" id="IPR011992">
    <property type="entry name" value="EF-hand-dom_pair"/>
</dbReference>
<dbReference type="InterPro" id="IPR002048">
    <property type="entry name" value="EF_hand_dom"/>
</dbReference>
<evidence type="ECO:0000256" key="2">
    <source>
        <dbReference type="ARBA" id="ARBA00022737"/>
    </source>
</evidence>
<dbReference type="InterPro" id="IPR018247">
    <property type="entry name" value="EF_Hand_1_Ca_BS"/>
</dbReference>
<name>A0ABU6VIV9_9FABA</name>
<keyword evidence="3" id="KW-0106">Calcium</keyword>
<evidence type="ECO:0000313" key="5">
    <source>
        <dbReference type="EMBL" id="MED6173580.1"/>
    </source>
</evidence>
<evidence type="ECO:0000313" key="6">
    <source>
        <dbReference type="Proteomes" id="UP001341840"/>
    </source>
</evidence>
<keyword evidence="1" id="KW-0479">Metal-binding</keyword>
<dbReference type="PROSITE" id="PS00018">
    <property type="entry name" value="EF_HAND_1"/>
    <property type="match status" value="4"/>
</dbReference>
<proteinExistence type="predicted"/>
<gene>
    <name evidence="5" type="primary">CML25_4</name>
    <name evidence="5" type="ORF">PIB30_060897</name>
</gene>
<feature type="domain" description="EF-hand" evidence="4">
    <location>
        <begin position="51"/>
        <end position="86"/>
    </location>
</feature>
<dbReference type="CDD" id="cd00051">
    <property type="entry name" value="EFh"/>
    <property type="match status" value="2"/>
</dbReference>
<feature type="domain" description="EF-hand" evidence="4">
    <location>
        <begin position="124"/>
        <end position="159"/>
    </location>
</feature>
<dbReference type="SMART" id="SM00054">
    <property type="entry name" value="EFh"/>
    <property type="match status" value="4"/>
</dbReference>
<feature type="domain" description="EF-hand" evidence="4">
    <location>
        <begin position="87"/>
        <end position="122"/>
    </location>
</feature>
<evidence type="ECO:0000256" key="1">
    <source>
        <dbReference type="ARBA" id="ARBA00022723"/>
    </source>
</evidence>
<accession>A0ABU6VIV9</accession>
<evidence type="ECO:0000256" key="3">
    <source>
        <dbReference type="ARBA" id="ARBA00022837"/>
    </source>
</evidence>
<feature type="domain" description="EF-hand" evidence="4">
    <location>
        <begin position="160"/>
        <end position="195"/>
    </location>
</feature>
<dbReference type="PROSITE" id="PS50222">
    <property type="entry name" value="EF_HAND_2"/>
    <property type="match status" value="4"/>
</dbReference>
<dbReference type="Proteomes" id="UP001341840">
    <property type="component" value="Unassembled WGS sequence"/>
</dbReference>
<reference evidence="5 6" key="1">
    <citation type="journal article" date="2023" name="Plants (Basel)">
        <title>Bridging the Gap: Combining Genomics and Transcriptomics Approaches to Understand Stylosanthes scabra, an Orphan Legume from the Brazilian Caatinga.</title>
        <authorList>
            <person name="Ferreira-Neto J.R.C."/>
            <person name="da Silva M.D."/>
            <person name="Binneck E."/>
            <person name="de Melo N.F."/>
            <person name="da Silva R.H."/>
            <person name="de Melo A.L.T.M."/>
            <person name="Pandolfi V."/>
            <person name="Bustamante F.O."/>
            <person name="Brasileiro-Vidal A.C."/>
            <person name="Benko-Iseppon A.M."/>
        </authorList>
    </citation>
    <scope>NUCLEOTIDE SEQUENCE [LARGE SCALE GENOMIC DNA]</scope>
    <source>
        <tissue evidence="5">Leaves</tissue>
    </source>
</reference>
<organism evidence="5 6">
    <name type="scientific">Stylosanthes scabra</name>
    <dbReference type="NCBI Taxonomy" id="79078"/>
    <lineage>
        <taxon>Eukaryota</taxon>
        <taxon>Viridiplantae</taxon>
        <taxon>Streptophyta</taxon>
        <taxon>Embryophyta</taxon>
        <taxon>Tracheophyta</taxon>
        <taxon>Spermatophyta</taxon>
        <taxon>Magnoliopsida</taxon>
        <taxon>eudicotyledons</taxon>
        <taxon>Gunneridae</taxon>
        <taxon>Pentapetalae</taxon>
        <taxon>rosids</taxon>
        <taxon>fabids</taxon>
        <taxon>Fabales</taxon>
        <taxon>Fabaceae</taxon>
        <taxon>Papilionoideae</taxon>
        <taxon>50 kb inversion clade</taxon>
        <taxon>dalbergioids sensu lato</taxon>
        <taxon>Dalbergieae</taxon>
        <taxon>Pterocarpus clade</taxon>
        <taxon>Stylosanthes</taxon>
    </lineage>
</organism>
<sequence length="199" mass="21692">MGFRSLFNRKKKLINKSLSTPSDAVAATVDTTTGTPLISRSPSLAMYTRAEFVSELEQVFKKFDVNGDGKISSSELGSIMGSLGQPASKEELDKMIREVDSDGDGFISLGEFIELNTKDIDPKEVLENLKDAFSVFDIDGNGSITADELHNVMASLGEQCSLEECRKMISGVDSDGDGAIDFEEFRMMMTGSRFVSIES</sequence>
<dbReference type="InterPro" id="IPR039647">
    <property type="entry name" value="EF_hand_pair_protein_CML-like"/>
</dbReference>
<dbReference type="PANTHER" id="PTHR10891">
    <property type="entry name" value="EF-HAND CALCIUM-BINDING DOMAIN CONTAINING PROTEIN"/>
    <property type="match status" value="1"/>
</dbReference>
<dbReference type="Pfam" id="PF13499">
    <property type="entry name" value="EF-hand_7"/>
    <property type="match status" value="2"/>
</dbReference>
<comment type="caution">
    <text evidence="5">The sequence shown here is derived from an EMBL/GenBank/DDBJ whole genome shotgun (WGS) entry which is preliminary data.</text>
</comment>
<keyword evidence="6" id="KW-1185">Reference proteome</keyword>
<evidence type="ECO:0000259" key="4">
    <source>
        <dbReference type="PROSITE" id="PS50222"/>
    </source>
</evidence>
<dbReference type="Gene3D" id="1.10.238.10">
    <property type="entry name" value="EF-hand"/>
    <property type="match status" value="2"/>
</dbReference>